<accession>A0AAV3Y607</accession>
<proteinExistence type="predicted"/>
<name>A0AAV3Y607_9GAST</name>
<sequence length="98" mass="10828">MTSLDFATIVPQLQHRTIRSQGRLCLSTSPTLQIPASSHRARPPSPQPAISAPDAQGLNSRGPYRVGDRVLSRRHQVLKVQSPWSKPLIVAEVLVNWT</sequence>
<feature type="region of interest" description="Disordered" evidence="1">
    <location>
        <begin position="32"/>
        <end position="63"/>
    </location>
</feature>
<dbReference type="EMBL" id="BLXT01000512">
    <property type="protein sequence ID" value="GFN77862.1"/>
    <property type="molecule type" value="Genomic_DNA"/>
</dbReference>
<organism evidence="2 3">
    <name type="scientific">Plakobranchus ocellatus</name>
    <dbReference type="NCBI Taxonomy" id="259542"/>
    <lineage>
        <taxon>Eukaryota</taxon>
        <taxon>Metazoa</taxon>
        <taxon>Spiralia</taxon>
        <taxon>Lophotrochozoa</taxon>
        <taxon>Mollusca</taxon>
        <taxon>Gastropoda</taxon>
        <taxon>Heterobranchia</taxon>
        <taxon>Euthyneura</taxon>
        <taxon>Panpulmonata</taxon>
        <taxon>Sacoglossa</taxon>
        <taxon>Placobranchoidea</taxon>
        <taxon>Plakobranchidae</taxon>
        <taxon>Plakobranchus</taxon>
    </lineage>
</organism>
<evidence type="ECO:0000313" key="3">
    <source>
        <dbReference type="Proteomes" id="UP000735302"/>
    </source>
</evidence>
<keyword evidence="3" id="KW-1185">Reference proteome</keyword>
<protein>
    <submittedName>
        <fullName evidence="2">Uncharacterized protein</fullName>
    </submittedName>
</protein>
<evidence type="ECO:0000313" key="2">
    <source>
        <dbReference type="EMBL" id="GFN77862.1"/>
    </source>
</evidence>
<reference evidence="2 3" key="1">
    <citation type="journal article" date="2021" name="Elife">
        <title>Chloroplast acquisition without the gene transfer in kleptoplastic sea slugs, Plakobranchus ocellatus.</title>
        <authorList>
            <person name="Maeda T."/>
            <person name="Takahashi S."/>
            <person name="Yoshida T."/>
            <person name="Shimamura S."/>
            <person name="Takaki Y."/>
            <person name="Nagai Y."/>
            <person name="Toyoda A."/>
            <person name="Suzuki Y."/>
            <person name="Arimoto A."/>
            <person name="Ishii H."/>
            <person name="Satoh N."/>
            <person name="Nishiyama T."/>
            <person name="Hasebe M."/>
            <person name="Maruyama T."/>
            <person name="Minagawa J."/>
            <person name="Obokata J."/>
            <person name="Shigenobu S."/>
        </authorList>
    </citation>
    <scope>NUCLEOTIDE SEQUENCE [LARGE SCALE GENOMIC DNA]</scope>
</reference>
<comment type="caution">
    <text evidence="2">The sequence shown here is derived from an EMBL/GenBank/DDBJ whole genome shotgun (WGS) entry which is preliminary data.</text>
</comment>
<dbReference type="Proteomes" id="UP000735302">
    <property type="component" value="Unassembled WGS sequence"/>
</dbReference>
<evidence type="ECO:0000256" key="1">
    <source>
        <dbReference type="SAM" id="MobiDB-lite"/>
    </source>
</evidence>
<dbReference type="AlphaFoldDB" id="A0AAV3Y607"/>
<gene>
    <name evidence="2" type="ORF">PoB_000436800</name>
</gene>